<dbReference type="CDD" id="cd04301">
    <property type="entry name" value="NAT_SF"/>
    <property type="match status" value="1"/>
</dbReference>
<dbReference type="SUPFAM" id="SSF55729">
    <property type="entry name" value="Acyl-CoA N-acyltransferases (Nat)"/>
    <property type="match status" value="1"/>
</dbReference>
<evidence type="ECO:0000313" key="2">
    <source>
        <dbReference type="EMBL" id="GGK14768.1"/>
    </source>
</evidence>
<evidence type="ECO:0000313" key="3">
    <source>
        <dbReference type="Proteomes" id="UP000662200"/>
    </source>
</evidence>
<dbReference type="InterPro" id="IPR016181">
    <property type="entry name" value="Acyl_CoA_acyltransferase"/>
</dbReference>
<reference evidence="2" key="1">
    <citation type="journal article" date="2014" name="Int. J. Syst. Evol. Microbiol.">
        <title>Complete genome sequence of Corynebacterium casei LMG S-19264T (=DSM 44701T), isolated from a smear-ripened cheese.</title>
        <authorList>
            <consortium name="US DOE Joint Genome Institute (JGI-PGF)"/>
            <person name="Walter F."/>
            <person name="Albersmeier A."/>
            <person name="Kalinowski J."/>
            <person name="Ruckert C."/>
        </authorList>
    </citation>
    <scope>NUCLEOTIDE SEQUENCE</scope>
    <source>
        <strain evidence="2">JCM 3091</strain>
    </source>
</reference>
<dbReference type="Pfam" id="PF00583">
    <property type="entry name" value="Acetyltransf_1"/>
    <property type="match status" value="1"/>
</dbReference>
<sequence length="168" mass="18024">MEIREATADDWSRIWPVLRDIVADGESYAFPADAPACAAIWYEAPPGRTVVAVDRGGALLGSAKMGPNRPGRGAHVATASFLVDPAARGRGCGRALGEYALDWARAAGYRGMQFNAVVETNTGAVALWRRLGFAVIGTVPEAFDSRRYGLVGLHVMYRRLGPDVPPRP</sequence>
<dbReference type="PANTHER" id="PTHR43138:SF1">
    <property type="entry name" value="N-ACETYLTRANSFERASE ACA1"/>
    <property type="match status" value="1"/>
</dbReference>
<comment type="caution">
    <text evidence="2">The sequence shown here is derived from an EMBL/GenBank/DDBJ whole genome shotgun (WGS) entry which is preliminary data.</text>
</comment>
<reference evidence="2" key="2">
    <citation type="submission" date="2020-09" db="EMBL/GenBank/DDBJ databases">
        <authorList>
            <person name="Sun Q."/>
            <person name="Ohkuma M."/>
        </authorList>
    </citation>
    <scope>NUCLEOTIDE SEQUENCE</scope>
    <source>
        <strain evidence="2">JCM 3091</strain>
    </source>
</reference>
<accession>A0A8J3BH91</accession>
<dbReference type="RefSeq" id="WP_189112407.1">
    <property type="nucleotide sequence ID" value="NZ_BMQC01000001.1"/>
</dbReference>
<dbReference type="InterPro" id="IPR000182">
    <property type="entry name" value="GNAT_dom"/>
</dbReference>
<protein>
    <submittedName>
        <fullName evidence="2">N-acetyltransferase</fullName>
    </submittedName>
</protein>
<dbReference type="AlphaFoldDB" id="A0A8J3BH91"/>
<dbReference type="EMBL" id="BMQC01000001">
    <property type="protein sequence ID" value="GGK14768.1"/>
    <property type="molecule type" value="Genomic_DNA"/>
</dbReference>
<name>A0A8J3BH91_9ACTN</name>
<dbReference type="PROSITE" id="PS51186">
    <property type="entry name" value="GNAT"/>
    <property type="match status" value="1"/>
</dbReference>
<gene>
    <name evidence="2" type="ORF">GCM10010124_04200</name>
</gene>
<organism evidence="2 3">
    <name type="scientific">Pilimelia terevasa</name>
    <dbReference type="NCBI Taxonomy" id="53372"/>
    <lineage>
        <taxon>Bacteria</taxon>
        <taxon>Bacillati</taxon>
        <taxon>Actinomycetota</taxon>
        <taxon>Actinomycetes</taxon>
        <taxon>Micromonosporales</taxon>
        <taxon>Micromonosporaceae</taxon>
        <taxon>Pilimelia</taxon>
    </lineage>
</organism>
<evidence type="ECO:0000259" key="1">
    <source>
        <dbReference type="PROSITE" id="PS51186"/>
    </source>
</evidence>
<dbReference type="InterPro" id="IPR052742">
    <property type="entry name" value="Mito_N-acetyltransferase"/>
</dbReference>
<dbReference type="Proteomes" id="UP000662200">
    <property type="component" value="Unassembled WGS sequence"/>
</dbReference>
<dbReference type="GO" id="GO:0016747">
    <property type="term" value="F:acyltransferase activity, transferring groups other than amino-acyl groups"/>
    <property type="evidence" value="ECO:0007669"/>
    <property type="project" value="InterPro"/>
</dbReference>
<proteinExistence type="predicted"/>
<dbReference type="Gene3D" id="3.40.630.30">
    <property type="match status" value="1"/>
</dbReference>
<feature type="domain" description="N-acetyltransferase" evidence="1">
    <location>
        <begin position="1"/>
        <end position="162"/>
    </location>
</feature>
<keyword evidence="3" id="KW-1185">Reference proteome</keyword>
<dbReference type="PANTHER" id="PTHR43138">
    <property type="entry name" value="ACETYLTRANSFERASE, GNAT FAMILY"/>
    <property type="match status" value="1"/>
</dbReference>